<evidence type="ECO:0000313" key="3">
    <source>
        <dbReference type="Proteomes" id="UP000801492"/>
    </source>
</evidence>
<evidence type="ECO:0000313" key="2">
    <source>
        <dbReference type="EMBL" id="KAF2897443.1"/>
    </source>
</evidence>
<feature type="signal peptide" evidence="1">
    <location>
        <begin position="1"/>
        <end position="23"/>
    </location>
</feature>
<keyword evidence="3" id="KW-1185">Reference proteome</keyword>
<organism evidence="2 3">
    <name type="scientific">Ignelater luminosus</name>
    <name type="common">Cucubano</name>
    <name type="synonym">Pyrophorus luminosus</name>
    <dbReference type="NCBI Taxonomy" id="2038154"/>
    <lineage>
        <taxon>Eukaryota</taxon>
        <taxon>Metazoa</taxon>
        <taxon>Ecdysozoa</taxon>
        <taxon>Arthropoda</taxon>
        <taxon>Hexapoda</taxon>
        <taxon>Insecta</taxon>
        <taxon>Pterygota</taxon>
        <taxon>Neoptera</taxon>
        <taxon>Endopterygota</taxon>
        <taxon>Coleoptera</taxon>
        <taxon>Polyphaga</taxon>
        <taxon>Elateriformia</taxon>
        <taxon>Elateroidea</taxon>
        <taxon>Elateridae</taxon>
        <taxon>Agrypninae</taxon>
        <taxon>Pyrophorini</taxon>
        <taxon>Ignelater</taxon>
    </lineage>
</organism>
<sequence length="120" mass="13590">MVKVHTFLTFIILTVFVHTVTRCLPLDFKNRRDLPDHNPITIKISYINYTKPQAVIIIIGNRYKIAQKSKRIKKGKKKKFRVVSSPNGFVISPNPSVIVAVPCNADNVLVKGVCRKPYAT</sequence>
<evidence type="ECO:0000256" key="1">
    <source>
        <dbReference type="SAM" id="SignalP"/>
    </source>
</evidence>
<dbReference type="AlphaFoldDB" id="A0A8K0D144"/>
<accession>A0A8K0D144</accession>
<dbReference type="EMBL" id="VTPC01004154">
    <property type="protein sequence ID" value="KAF2897443.1"/>
    <property type="molecule type" value="Genomic_DNA"/>
</dbReference>
<feature type="chain" id="PRO_5035450109" evidence="1">
    <location>
        <begin position="24"/>
        <end position="120"/>
    </location>
</feature>
<name>A0A8K0D144_IGNLU</name>
<reference evidence="2" key="1">
    <citation type="submission" date="2019-08" db="EMBL/GenBank/DDBJ databases">
        <title>The genome of the North American firefly Photinus pyralis.</title>
        <authorList>
            <consortium name="Photinus pyralis genome working group"/>
            <person name="Fallon T.R."/>
            <person name="Sander Lower S.E."/>
            <person name="Weng J.-K."/>
        </authorList>
    </citation>
    <scope>NUCLEOTIDE SEQUENCE</scope>
    <source>
        <strain evidence="2">TRF0915ILg1</strain>
        <tissue evidence="2">Whole body</tissue>
    </source>
</reference>
<gene>
    <name evidence="2" type="ORF">ILUMI_08729</name>
</gene>
<proteinExistence type="predicted"/>
<protein>
    <submittedName>
        <fullName evidence="2">Uncharacterized protein</fullName>
    </submittedName>
</protein>
<dbReference type="Proteomes" id="UP000801492">
    <property type="component" value="Unassembled WGS sequence"/>
</dbReference>
<comment type="caution">
    <text evidence="2">The sequence shown here is derived from an EMBL/GenBank/DDBJ whole genome shotgun (WGS) entry which is preliminary data.</text>
</comment>
<keyword evidence="1" id="KW-0732">Signal</keyword>